<protein>
    <recommendedName>
        <fullName evidence="8">PQ loop repeat</fullName>
    </recommendedName>
</protein>
<dbReference type="RefSeq" id="WP_063626265.1">
    <property type="nucleotide sequence ID" value="NZ_LVLH01000040.1"/>
</dbReference>
<accession>A0A168RA73</accession>
<dbReference type="STRING" id="29557.MGALLINA_04920"/>
<reference evidence="6 7" key="1">
    <citation type="submission" date="2016-03" db="EMBL/GenBank/DDBJ databases">
        <title>Genome sequence of Mycoplasma gallinarum strain Mgn_IPT.</title>
        <authorList>
            <person name="Yacoub E."/>
            <person name="Sirand-Pugnet P."/>
            <person name="Barre A."/>
            <person name="Maurier F."/>
            <person name="Blanchard A."/>
            <person name="Ben Abdelmoumen B.M."/>
        </authorList>
    </citation>
    <scope>NUCLEOTIDE SEQUENCE [LARGE SCALE GENOMIC DNA]</scope>
    <source>
        <strain evidence="6 7">Mgn_IPT</strain>
    </source>
</reference>
<keyword evidence="3 5" id="KW-1133">Transmembrane helix</keyword>
<keyword evidence="4 5" id="KW-0472">Membrane</keyword>
<comment type="subcellular location">
    <subcellularLocation>
        <location evidence="1">Membrane</location>
        <topology evidence="1">Multi-pass membrane protein</topology>
    </subcellularLocation>
</comment>
<keyword evidence="2 5" id="KW-0812">Transmembrane</keyword>
<evidence type="ECO:0000256" key="1">
    <source>
        <dbReference type="ARBA" id="ARBA00004141"/>
    </source>
</evidence>
<dbReference type="Gene3D" id="1.20.1280.290">
    <property type="match status" value="2"/>
</dbReference>
<feature type="transmembrane region" description="Helical" evidence="5">
    <location>
        <begin position="149"/>
        <end position="171"/>
    </location>
</feature>
<evidence type="ECO:0000313" key="7">
    <source>
        <dbReference type="Proteomes" id="UP000076983"/>
    </source>
</evidence>
<evidence type="ECO:0000256" key="3">
    <source>
        <dbReference type="ARBA" id="ARBA00022989"/>
    </source>
</evidence>
<feature type="transmembrane region" description="Helical" evidence="5">
    <location>
        <begin position="78"/>
        <end position="98"/>
    </location>
</feature>
<feature type="transmembrane region" description="Helical" evidence="5">
    <location>
        <begin position="110"/>
        <end position="137"/>
    </location>
</feature>
<feature type="transmembrane region" description="Helical" evidence="5">
    <location>
        <begin position="212"/>
        <end position="231"/>
    </location>
</feature>
<keyword evidence="7" id="KW-1185">Reference proteome</keyword>
<organism evidence="6 7">
    <name type="scientific">Mycoplasmopsis gallinarum</name>
    <dbReference type="NCBI Taxonomy" id="29557"/>
    <lineage>
        <taxon>Bacteria</taxon>
        <taxon>Bacillati</taxon>
        <taxon>Mycoplasmatota</taxon>
        <taxon>Mycoplasmoidales</taxon>
        <taxon>Metamycoplasmataceae</taxon>
        <taxon>Mycoplasmopsis</taxon>
    </lineage>
</organism>
<dbReference type="AlphaFoldDB" id="A0A168RA73"/>
<dbReference type="Proteomes" id="UP000076983">
    <property type="component" value="Unassembled WGS sequence"/>
</dbReference>
<dbReference type="InterPro" id="IPR006603">
    <property type="entry name" value="PQ-loop_rpt"/>
</dbReference>
<evidence type="ECO:0000256" key="5">
    <source>
        <dbReference type="SAM" id="Phobius"/>
    </source>
</evidence>
<evidence type="ECO:0000313" key="6">
    <source>
        <dbReference type="EMBL" id="OAB48775.1"/>
    </source>
</evidence>
<dbReference type="OrthoDB" id="398361at2"/>
<feature type="transmembrane region" description="Helical" evidence="5">
    <location>
        <begin position="53"/>
        <end position="72"/>
    </location>
</feature>
<comment type="caution">
    <text evidence="6">The sequence shown here is derived from an EMBL/GenBank/DDBJ whole genome shotgun (WGS) entry which is preliminary data.</text>
</comment>
<proteinExistence type="predicted"/>
<evidence type="ECO:0000256" key="4">
    <source>
        <dbReference type="ARBA" id="ARBA00023136"/>
    </source>
</evidence>
<dbReference type="GO" id="GO:0016020">
    <property type="term" value="C:membrane"/>
    <property type="evidence" value="ECO:0007669"/>
    <property type="project" value="UniProtKB-SubCell"/>
</dbReference>
<sequence length="245" mass="28120">MYKFFGITNNNIALSVILIILSLITFGITLSLSIPQLIHSIKVRKTHPDTKYYSFWLFYIGLLGWIIFGGFGQQKLASALYANSICVFIYSFVLFFLYKDSIKKWRQKNALWVLVGTLIFNSLIVILSFLAFYGVIHDFSNPKYTSLDLLFAQITPMLTTFAFLPQILKGFETKNFGTMSKGMVLLFTANNIFWILYFIFTGINDKAFESLISPLIFQTLSLVIYGSQYGLMTRISLKEKQNVQK</sequence>
<feature type="transmembrane region" description="Helical" evidence="5">
    <location>
        <begin position="183"/>
        <end position="200"/>
    </location>
</feature>
<evidence type="ECO:0000256" key="2">
    <source>
        <dbReference type="ARBA" id="ARBA00022692"/>
    </source>
</evidence>
<dbReference type="Pfam" id="PF04193">
    <property type="entry name" value="PQ-loop"/>
    <property type="match status" value="1"/>
</dbReference>
<feature type="transmembrane region" description="Helical" evidence="5">
    <location>
        <begin position="12"/>
        <end position="32"/>
    </location>
</feature>
<name>A0A168RA73_9BACT</name>
<evidence type="ECO:0008006" key="8">
    <source>
        <dbReference type="Google" id="ProtNLM"/>
    </source>
</evidence>
<dbReference type="EMBL" id="LVLH01000040">
    <property type="protein sequence ID" value="OAB48775.1"/>
    <property type="molecule type" value="Genomic_DNA"/>
</dbReference>
<dbReference type="PATRIC" id="fig|29557.3.peg.488"/>
<gene>
    <name evidence="6" type="ORF">MGALLINA_04920</name>
</gene>